<evidence type="ECO:0000256" key="2">
    <source>
        <dbReference type="ARBA" id="ARBA00022786"/>
    </source>
</evidence>
<keyword evidence="8" id="KW-1185">Reference proteome</keyword>
<name>A0A218WQ40_PUNGR</name>
<protein>
    <recommendedName>
        <fullName evidence="4">U-box domain-containing protein</fullName>
    </recommendedName>
</protein>
<evidence type="ECO:0000256" key="1">
    <source>
        <dbReference type="ARBA" id="ARBA00022737"/>
    </source>
</evidence>
<proteinExistence type="predicted"/>
<keyword evidence="2" id="KW-0833">Ubl conjugation pathway</keyword>
<accession>A0A218WQ40</accession>
<reference evidence="7" key="1">
    <citation type="journal article" date="2017" name="Plant J.">
        <title>The pomegranate (Punica granatum L.) genome and the genomics of punicalagin biosynthesis.</title>
        <authorList>
            <person name="Qin G."/>
            <person name="Xu C."/>
            <person name="Ming R."/>
            <person name="Tang H."/>
            <person name="Guyot R."/>
            <person name="Kramer E.M."/>
            <person name="Hu Y."/>
            <person name="Yi X."/>
            <person name="Qi Y."/>
            <person name="Xu X."/>
            <person name="Gao Z."/>
            <person name="Pan H."/>
            <person name="Jian J."/>
            <person name="Tian Y."/>
            <person name="Yue Z."/>
            <person name="Xu Y."/>
        </authorList>
    </citation>
    <scope>NUCLEOTIDE SEQUENCE [LARGE SCALE GENOMIC DNA]</scope>
    <source>
        <strain evidence="7">cv. Dabenzi</strain>
    </source>
</reference>
<dbReference type="InterPro" id="IPR016024">
    <property type="entry name" value="ARM-type_fold"/>
</dbReference>
<feature type="domain" description="U-box" evidence="4">
    <location>
        <begin position="130"/>
        <end position="292"/>
    </location>
</feature>
<evidence type="ECO:0000313" key="5">
    <source>
        <dbReference type="EMBL" id="OWM74925.1"/>
    </source>
</evidence>
<feature type="repeat" description="ARM" evidence="3">
    <location>
        <begin position="42"/>
        <end position="86"/>
    </location>
</feature>
<dbReference type="PROSITE" id="PS50176">
    <property type="entry name" value="ARM_REPEAT"/>
    <property type="match status" value="1"/>
</dbReference>
<organism evidence="5 7">
    <name type="scientific">Punica granatum</name>
    <name type="common">Pomegranate</name>
    <dbReference type="NCBI Taxonomy" id="22663"/>
    <lineage>
        <taxon>Eukaryota</taxon>
        <taxon>Viridiplantae</taxon>
        <taxon>Streptophyta</taxon>
        <taxon>Embryophyta</taxon>
        <taxon>Tracheophyta</taxon>
        <taxon>Spermatophyta</taxon>
        <taxon>Magnoliopsida</taxon>
        <taxon>eudicotyledons</taxon>
        <taxon>Gunneridae</taxon>
        <taxon>Pentapetalae</taxon>
        <taxon>rosids</taxon>
        <taxon>malvids</taxon>
        <taxon>Myrtales</taxon>
        <taxon>Lythraceae</taxon>
        <taxon>Punica</taxon>
    </lineage>
</organism>
<dbReference type="Pfam" id="PF25598">
    <property type="entry name" value="ARM_PUB"/>
    <property type="match status" value="1"/>
</dbReference>
<dbReference type="EMBL" id="PGOL01000185">
    <property type="protein sequence ID" value="PKI75116.1"/>
    <property type="molecule type" value="Genomic_DNA"/>
</dbReference>
<dbReference type="InterPro" id="IPR000225">
    <property type="entry name" value="Armadillo"/>
</dbReference>
<dbReference type="PANTHER" id="PTHR23315">
    <property type="entry name" value="U BOX DOMAIN-CONTAINING"/>
    <property type="match status" value="1"/>
</dbReference>
<dbReference type="STRING" id="22663.A0A218WQ40"/>
<evidence type="ECO:0000313" key="8">
    <source>
        <dbReference type="Proteomes" id="UP000233551"/>
    </source>
</evidence>
<dbReference type="AlphaFoldDB" id="A0A218WQ40"/>
<evidence type="ECO:0000313" key="7">
    <source>
        <dbReference type="Proteomes" id="UP000197138"/>
    </source>
</evidence>
<sequence length="379" mass="40501">MEDLEFVVEALMNNGDREAQVEAAIRIRELNRKQRHELAERGAIGPLISILRTHGGCEEAIEAALFALLALAFGSERNKVRIVKYGAVPVLLDLLQSQSEVAVELSVAAMMILSSCLANRPAIASSETVGILIAIIGDTGHSEQSHLDTISTLHSLTKVEQTIPLIVAHGGVSSLVEFIIASEKSLEAVEKAVVLLEAVAASSAEAVIETATASGGIQALVEVVEEGTPQAKEHAAAVLLLACQGSHQEGCRECILQEGALPGLLQLSVDGKPRAKDIAQRLLLLLRERVRDHQLECGGGAAGKRRPNKKCCSKMELVEEIMREIDTDGEVVVAATLRLVEEMVAKLGHDRPAASPAGSRLRFAHMLSGRLSIRSRRGS</sequence>
<dbReference type="SMART" id="SM00185">
    <property type="entry name" value="ARM"/>
    <property type="match status" value="4"/>
</dbReference>
<dbReference type="GeneID" id="116214026"/>
<comment type="caution">
    <text evidence="5">The sequence shown here is derived from an EMBL/GenBank/DDBJ whole genome shotgun (WGS) entry which is preliminary data.</text>
</comment>
<evidence type="ECO:0000256" key="3">
    <source>
        <dbReference type="PROSITE-ProRule" id="PRU00259"/>
    </source>
</evidence>
<keyword evidence="1" id="KW-0677">Repeat</keyword>
<dbReference type="InterPro" id="IPR058678">
    <property type="entry name" value="ARM_PUB"/>
</dbReference>
<dbReference type="Proteomes" id="UP000233551">
    <property type="component" value="Unassembled WGS sequence"/>
</dbReference>
<reference evidence="6 8" key="3">
    <citation type="submission" date="2017-11" db="EMBL/GenBank/DDBJ databases">
        <title>De-novo sequencing of pomegranate (Punica granatum L.) genome.</title>
        <authorList>
            <person name="Akparov Z."/>
            <person name="Amiraslanov A."/>
            <person name="Hajiyeva S."/>
            <person name="Abbasov M."/>
            <person name="Kaur K."/>
            <person name="Hamwieh A."/>
            <person name="Solovyev V."/>
            <person name="Salamov A."/>
            <person name="Braich B."/>
            <person name="Kosarev P."/>
            <person name="Mahmoud A."/>
            <person name="Hajiyev E."/>
            <person name="Babayeva S."/>
            <person name="Izzatullayeva V."/>
            <person name="Mammadov A."/>
            <person name="Mammadov A."/>
            <person name="Sharifova S."/>
            <person name="Ojaghi J."/>
            <person name="Eynullazada K."/>
            <person name="Bayramov B."/>
            <person name="Abdulazimova A."/>
            <person name="Shahmuradov I."/>
        </authorList>
    </citation>
    <scope>NUCLEOTIDE SEQUENCE [LARGE SCALE GENOMIC DNA]</scope>
    <source>
        <strain evidence="6">AG2017</strain>
        <strain evidence="8">cv. AG2017</strain>
        <tissue evidence="6">Leaf</tissue>
    </source>
</reference>
<reference evidence="5" key="2">
    <citation type="submission" date="2017-06" db="EMBL/GenBank/DDBJ databases">
        <title>The pomegranate genome and the genomics of punicalagin biosynthesis.</title>
        <authorList>
            <person name="Xu C."/>
        </authorList>
    </citation>
    <scope>NUCLEOTIDE SEQUENCE [LARGE SCALE GENOMIC DNA]</scope>
    <source>
        <tissue evidence="5">Fresh leaf</tissue>
    </source>
</reference>
<dbReference type="Proteomes" id="UP000197138">
    <property type="component" value="Unassembled WGS sequence"/>
</dbReference>
<dbReference type="SUPFAM" id="SSF48371">
    <property type="entry name" value="ARM repeat"/>
    <property type="match status" value="1"/>
</dbReference>
<gene>
    <name evidence="5" type="ORF">CDL15_Pgr021276</name>
    <name evidence="6" type="ORF">CRG98_004451</name>
</gene>
<evidence type="ECO:0000313" key="6">
    <source>
        <dbReference type="EMBL" id="PKI75116.1"/>
    </source>
</evidence>
<dbReference type="Gene3D" id="1.25.10.10">
    <property type="entry name" value="Leucine-rich Repeat Variant"/>
    <property type="match status" value="2"/>
</dbReference>
<dbReference type="OrthoDB" id="3245100at2759"/>
<dbReference type="PANTHER" id="PTHR23315:SF120">
    <property type="entry name" value="ARM REPEAT SUPERFAMILY PROTEIN"/>
    <property type="match status" value="1"/>
</dbReference>
<evidence type="ECO:0000259" key="4">
    <source>
        <dbReference type="Pfam" id="PF25598"/>
    </source>
</evidence>
<dbReference type="EMBL" id="MTKT01003414">
    <property type="protein sequence ID" value="OWM74925.1"/>
    <property type="molecule type" value="Genomic_DNA"/>
</dbReference>
<dbReference type="InterPro" id="IPR011989">
    <property type="entry name" value="ARM-like"/>
</dbReference>